<dbReference type="EMBL" id="VLLC01000012">
    <property type="protein sequence ID" value="TWI71718.1"/>
    <property type="molecule type" value="Genomic_DNA"/>
</dbReference>
<accession>A0A562RRN8</accession>
<evidence type="ECO:0000313" key="1">
    <source>
        <dbReference type="EMBL" id="TWI71718.1"/>
    </source>
</evidence>
<evidence type="ECO:0000313" key="2">
    <source>
        <dbReference type="Proteomes" id="UP000318307"/>
    </source>
</evidence>
<sequence length="63" mass="7067">MFVFLTLFQGFFCLSFLAGLLQLLSLTIIYGSAQVSLNPIGFWCQASADCKKKECHLDRVSVF</sequence>
<comment type="caution">
    <text evidence="1">The sequence shown here is derived from an EMBL/GenBank/DDBJ whole genome shotgun (WGS) entry which is preliminary data.</text>
</comment>
<organism evidence="1 2">
    <name type="scientific">Desulfobotulus alkaliphilus</name>
    <dbReference type="NCBI Taxonomy" id="622671"/>
    <lineage>
        <taxon>Bacteria</taxon>
        <taxon>Pseudomonadati</taxon>
        <taxon>Thermodesulfobacteriota</taxon>
        <taxon>Desulfobacteria</taxon>
        <taxon>Desulfobacterales</taxon>
        <taxon>Desulfobacteraceae</taxon>
        <taxon>Desulfobotulus</taxon>
    </lineage>
</organism>
<name>A0A562RRN8_9BACT</name>
<keyword evidence="2" id="KW-1185">Reference proteome</keyword>
<proteinExistence type="predicted"/>
<gene>
    <name evidence="1" type="ORF">LZ24_01734</name>
</gene>
<dbReference type="Proteomes" id="UP000318307">
    <property type="component" value="Unassembled WGS sequence"/>
</dbReference>
<dbReference type="AlphaFoldDB" id="A0A562RRN8"/>
<protein>
    <submittedName>
        <fullName evidence="1">Uncharacterized protein</fullName>
    </submittedName>
</protein>
<reference evidence="1 2" key="1">
    <citation type="submission" date="2019-07" db="EMBL/GenBank/DDBJ databases">
        <title>Genome sequencing of 100 strains of the haloalkaliphilic chemolithoautotrophic sulfur-oxidizing bacterium Thioalkalivibrio.</title>
        <authorList>
            <person name="Muyzer G."/>
        </authorList>
    </citation>
    <scope>NUCLEOTIDE SEQUENCE [LARGE SCALE GENOMIC DNA]</scope>
    <source>
        <strain evidence="1 2">ASO4-4</strain>
    </source>
</reference>